<accession>A0ABX8C6A3</accession>
<evidence type="ECO:0000313" key="2">
    <source>
        <dbReference type="EMBL" id="QUX29942.1"/>
    </source>
</evidence>
<dbReference type="InterPro" id="IPR029063">
    <property type="entry name" value="SAM-dependent_MTases_sf"/>
</dbReference>
<sequence>MRLAAFEALLTDAGREVLAGVDPQAAVGDQLAAASLLRGDPRVAALDPGLPVSELVNAVLTQVSLRERGRAKFGELARRMFFTPNGLEQSTRRVVADYRAERVAGASGPAGPPGWSPDGATAGDLCCGVGADLLALAARGVPVEGVDADPLTVAVARANIAALGLSGLARVREGDASATAPGRYPLLFCDPARRGGRGRVFDPSAYSPPWDTAVDLAEGAEAACLKAAPGIPHEALPGDAAAEWISVDGELKETALWFGALADGPRRRATVLHEREGLLAREGAVAHLDADPGLGPAPVAAARRYLYDPDPAVVRSHLVAEAAARVDGALLDERIAYFTADRAVLSPLWRVLEVVEVLPFSLKRLRSAVRGLGAGTVTVKKRGSAVDTEKLRRDLRASGPESVTVVLTRIGERPFCLLCREVDAPPREEASARD</sequence>
<dbReference type="CDD" id="cd02440">
    <property type="entry name" value="AdoMet_MTases"/>
    <property type="match status" value="1"/>
</dbReference>
<organism evidence="2 3">
    <name type="scientific">Nocardiopsis akebiae</name>
    <dbReference type="NCBI Taxonomy" id="2831968"/>
    <lineage>
        <taxon>Bacteria</taxon>
        <taxon>Bacillati</taxon>
        <taxon>Actinomycetota</taxon>
        <taxon>Actinomycetes</taxon>
        <taxon>Streptosporangiales</taxon>
        <taxon>Nocardiopsidaceae</taxon>
        <taxon>Nocardiopsis</taxon>
    </lineage>
</organism>
<dbReference type="Gene3D" id="3.40.50.150">
    <property type="entry name" value="Vaccinia Virus protein VP39"/>
    <property type="match status" value="1"/>
</dbReference>
<dbReference type="GO" id="GO:0032259">
    <property type="term" value="P:methylation"/>
    <property type="evidence" value="ECO:0007669"/>
    <property type="project" value="UniProtKB-KW"/>
</dbReference>
<protein>
    <submittedName>
        <fullName evidence="2">SAM-dependent methyltransferase</fullName>
    </submittedName>
</protein>
<name>A0ABX8C6A3_9ACTN</name>
<dbReference type="SUPFAM" id="SSF53335">
    <property type="entry name" value="S-adenosyl-L-methionine-dependent methyltransferases"/>
    <property type="match status" value="1"/>
</dbReference>
<keyword evidence="2" id="KW-0489">Methyltransferase</keyword>
<evidence type="ECO:0000313" key="3">
    <source>
        <dbReference type="Proteomes" id="UP000678016"/>
    </source>
</evidence>
<gene>
    <name evidence="2" type="ORF">KGD83_05100</name>
</gene>
<dbReference type="InterPro" id="IPR041497">
    <property type="entry name" value="Thump-like"/>
</dbReference>
<dbReference type="Proteomes" id="UP000678016">
    <property type="component" value="Chromosome"/>
</dbReference>
<keyword evidence="2" id="KW-0808">Transferase</keyword>
<feature type="domain" description="THUMP-like" evidence="1">
    <location>
        <begin position="350"/>
        <end position="420"/>
    </location>
</feature>
<proteinExistence type="predicted"/>
<dbReference type="Pfam" id="PF18096">
    <property type="entry name" value="Thump_like"/>
    <property type="match status" value="1"/>
</dbReference>
<evidence type="ECO:0000259" key="1">
    <source>
        <dbReference type="Pfam" id="PF18096"/>
    </source>
</evidence>
<dbReference type="GO" id="GO:0008168">
    <property type="term" value="F:methyltransferase activity"/>
    <property type="evidence" value="ECO:0007669"/>
    <property type="project" value="UniProtKB-KW"/>
</dbReference>
<reference evidence="3" key="1">
    <citation type="submission" date="2021-05" db="EMBL/GenBank/DDBJ databases">
        <title>Direct Submission.</title>
        <authorList>
            <person name="Li K."/>
            <person name="Gao J."/>
        </authorList>
    </citation>
    <scope>NUCLEOTIDE SEQUENCE [LARGE SCALE GENOMIC DNA]</scope>
    <source>
        <strain evidence="3">HDS12</strain>
    </source>
</reference>
<dbReference type="EMBL" id="CP074132">
    <property type="protein sequence ID" value="QUX29942.1"/>
    <property type="molecule type" value="Genomic_DNA"/>
</dbReference>
<keyword evidence="3" id="KW-1185">Reference proteome</keyword>
<dbReference type="RefSeq" id="WP_212642758.1">
    <property type="nucleotide sequence ID" value="NZ_CP074132.1"/>
</dbReference>